<dbReference type="InterPro" id="IPR011006">
    <property type="entry name" value="CheY-like_superfamily"/>
</dbReference>
<dbReference type="InterPro" id="IPR001610">
    <property type="entry name" value="PAC"/>
</dbReference>
<dbReference type="SMART" id="SM00387">
    <property type="entry name" value="HATPase_c"/>
    <property type="match status" value="1"/>
</dbReference>
<protein>
    <recommendedName>
        <fullName evidence="2">histidine kinase</fullName>
        <ecNumber evidence="2">2.7.13.3</ecNumber>
    </recommendedName>
</protein>
<dbReference type="PROSITE" id="PS50113">
    <property type="entry name" value="PAC"/>
    <property type="match status" value="2"/>
</dbReference>
<dbReference type="SMART" id="SM00086">
    <property type="entry name" value="PAC"/>
    <property type="match status" value="2"/>
</dbReference>
<feature type="domain" description="PAC" evidence="11">
    <location>
        <begin position="232"/>
        <end position="284"/>
    </location>
</feature>
<evidence type="ECO:0000256" key="3">
    <source>
        <dbReference type="ARBA" id="ARBA00022553"/>
    </source>
</evidence>
<dbReference type="GO" id="GO:0009927">
    <property type="term" value="F:histidine phosphotransfer kinase activity"/>
    <property type="evidence" value="ECO:0007669"/>
    <property type="project" value="TreeGrafter"/>
</dbReference>
<sequence length="804" mass="86464">MDDSLSAGSVLALSPQAVVVLDHGGVILAANPAAARRLGTPAPDTLPGRDYFALLPPALARARQARLAALLDAGAAEGGGRVSTVERVPDSNAGVRLVRCIMALMMPPSGDTQAGAPPPPPRVVVYEDDALTLAAAPTGSDAAFVPPVPPTPPSERRLEARFRNAFDQAPHGMALLDTEGRWRRVNRALTLILDRPAEALVGHSTLSATHPDDWAADLGWLDGALSGDETPLDREKRFLRPDGTIVWARVTGALMRDDDGTPREIVSQILDITPKRRMEEALRASESRFRETFDAAAHGMAILDLNSRFREVNPALCTILARREPELLALDMPAVTHPEDHGVDLEAMRRLLSGEARVFSAEKRYVRKGGGVVHAHMALALTRDGKGRPRHVIAHVQDITRQVEAERRMREAVDTAEQALLTKTRFLAAASHDLRQPLQALNLFVSVLAGRIQEPSTRDILTKIERSVGALADLLNTLLDVSRLEAGTILPEPRATDAAALLRRLAEELAPVARQRHLDLRLVMPTATLQTDPHLLEIILRNLIGNAIKYTDPGGRILVGGRRQGRHLRLDVIDTGHGIAADQLALIFQDFHRVSAERASNPGGGLGLGLGIVSRVAHLLGVTVTVASAPGRGSRFSVRVPRATAGDGTRPATAGDGAAPPGVAAEGDAIPRAKPHLVILDDAATVRESLTLLLEGWGFRVSPFANLAELTEALLTDTLTCPDAMLVDFHLPHQRTGVEAVALVRSHFHTPVPALILSGGALTHRLHDVNRGRLPVLQKPVQPDHLRVKLTDLLRVRPENGPPP</sequence>
<feature type="domain" description="PAS" evidence="10">
    <location>
        <begin position="158"/>
        <end position="228"/>
    </location>
</feature>
<keyword evidence="13" id="KW-1185">Reference proteome</keyword>
<evidence type="ECO:0000256" key="6">
    <source>
        <dbReference type="PROSITE-ProRule" id="PRU00169"/>
    </source>
</evidence>
<dbReference type="SMART" id="SM00448">
    <property type="entry name" value="REC"/>
    <property type="match status" value="1"/>
</dbReference>
<dbReference type="InterPro" id="IPR036097">
    <property type="entry name" value="HisK_dim/P_sf"/>
</dbReference>
<dbReference type="RefSeq" id="WP_184044234.1">
    <property type="nucleotide sequence ID" value="NZ_JACIGK010000011.1"/>
</dbReference>
<organism evidence="12 13">
    <name type="scientific">Roseospira visakhapatnamensis</name>
    <dbReference type="NCBI Taxonomy" id="390880"/>
    <lineage>
        <taxon>Bacteria</taxon>
        <taxon>Pseudomonadati</taxon>
        <taxon>Pseudomonadota</taxon>
        <taxon>Alphaproteobacteria</taxon>
        <taxon>Rhodospirillales</taxon>
        <taxon>Rhodospirillaceae</taxon>
        <taxon>Roseospira</taxon>
    </lineage>
</organism>
<dbReference type="InterPro" id="IPR035965">
    <property type="entry name" value="PAS-like_dom_sf"/>
</dbReference>
<evidence type="ECO:0000259" key="8">
    <source>
        <dbReference type="PROSITE" id="PS50109"/>
    </source>
</evidence>
<dbReference type="GO" id="GO:0000155">
    <property type="term" value="F:phosphorelay sensor kinase activity"/>
    <property type="evidence" value="ECO:0007669"/>
    <property type="project" value="InterPro"/>
</dbReference>
<accession>A0A7W6W9Q3</accession>
<evidence type="ECO:0000256" key="7">
    <source>
        <dbReference type="SAM" id="MobiDB-lite"/>
    </source>
</evidence>
<feature type="domain" description="Histidine kinase" evidence="8">
    <location>
        <begin position="429"/>
        <end position="644"/>
    </location>
</feature>
<dbReference type="PANTHER" id="PTHR43047">
    <property type="entry name" value="TWO-COMPONENT HISTIDINE PROTEIN KINASE"/>
    <property type="match status" value="1"/>
</dbReference>
<dbReference type="CDD" id="cd00075">
    <property type="entry name" value="HATPase"/>
    <property type="match status" value="1"/>
</dbReference>
<dbReference type="SUPFAM" id="SSF55874">
    <property type="entry name" value="ATPase domain of HSP90 chaperone/DNA topoisomerase II/histidine kinase"/>
    <property type="match status" value="1"/>
</dbReference>
<dbReference type="Gene3D" id="1.10.287.130">
    <property type="match status" value="1"/>
</dbReference>
<dbReference type="SMART" id="SM00388">
    <property type="entry name" value="HisKA"/>
    <property type="match status" value="1"/>
</dbReference>
<dbReference type="InterPro" id="IPR004358">
    <property type="entry name" value="Sig_transdc_His_kin-like_C"/>
</dbReference>
<dbReference type="CDD" id="cd00156">
    <property type="entry name" value="REC"/>
    <property type="match status" value="1"/>
</dbReference>
<dbReference type="NCBIfam" id="TIGR00229">
    <property type="entry name" value="sensory_box"/>
    <property type="match status" value="2"/>
</dbReference>
<dbReference type="SUPFAM" id="SSF55785">
    <property type="entry name" value="PYP-like sensor domain (PAS domain)"/>
    <property type="match status" value="3"/>
</dbReference>
<dbReference type="InterPro" id="IPR003661">
    <property type="entry name" value="HisK_dim/P_dom"/>
</dbReference>
<feature type="region of interest" description="Disordered" evidence="7">
    <location>
        <begin position="641"/>
        <end position="661"/>
    </location>
</feature>
<reference evidence="12 13" key="1">
    <citation type="submission" date="2020-08" db="EMBL/GenBank/DDBJ databases">
        <title>Genome sequencing of Purple Non-Sulfur Bacteria from various extreme environments.</title>
        <authorList>
            <person name="Mayer M."/>
        </authorList>
    </citation>
    <scope>NUCLEOTIDE SEQUENCE [LARGE SCALE GENOMIC DNA]</scope>
    <source>
        <strain evidence="12 13">JA131</strain>
    </source>
</reference>
<name>A0A7W6W9Q3_9PROT</name>
<dbReference type="Pfam" id="PF00072">
    <property type="entry name" value="Response_reg"/>
    <property type="match status" value="1"/>
</dbReference>
<evidence type="ECO:0000313" key="12">
    <source>
        <dbReference type="EMBL" id="MBB4266149.1"/>
    </source>
</evidence>
<dbReference type="Pfam" id="PF02518">
    <property type="entry name" value="HATPase_c"/>
    <property type="match status" value="1"/>
</dbReference>
<feature type="compositionally biased region" description="Low complexity" evidence="7">
    <location>
        <begin position="643"/>
        <end position="661"/>
    </location>
</feature>
<dbReference type="Pfam" id="PF00512">
    <property type="entry name" value="HisKA"/>
    <property type="match status" value="1"/>
</dbReference>
<dbReference type="EMBL" id="JACIGK010000011">
    <property type="protein sequence ID" value="MBB4266149.1"/>
    <property type="molecule type" value="Genomic_DNA"/>
</dbReference>
<dbReference type="InterPro" id="IPR000700">
    <property type="entry name" value="PAS-assoc_C"/>
</dbReference>
<dbReference type="Gene3D" id="3.30.565.10">
    <property type="entry name" value="Histidine kinase-like ATPase, C-terminal domain"/>
    <property type="match status" value="1"/>
</dbReference>
<dbReference type="SUPFAM" id="SSF47384">
    <property type="entry name" value="Homodimeric domain of signal transducing histidine kinase"/>
    <property type="match status" value="1"/>
</dbReference>
<evidence type="ECO:0000256" key="2">
    <source>
        <dbReference type="ARBA" id="ARBA00012438"/>
    </source>
</evidence>
<dbReference type="Proteomes" id="UP000554286">
    <property type="component" value="Unassembled WGS sequence"/>
</dbReference>
<dbReference type="PRINTS" id="PR00344">
    <property type="entry name" value="BCTRLSENSOR"/>
</dbReference>
<dbReference type="PROSITE" id="PS50112">
    <property type="entry name" value="PAS"/>
    <property type="match status" value="2"/>
</dbReference>
<keyword evidence="4" id="KW-0808">Transferase</keyword>
<dbReference type="InterPro" id="IPR000014">
    <property type="entry name" value="PAS"/>
</dbReference>
<dbReference type="SMART" id="SM00091">
    <property type="entry name" value="PAS"/>
    <property type="match status" value="3"/>
</dbReference>
<dbReference type="PROSITE" id="PS50110">
    <property type="entry name" value="RESPONSE_REGULATORY"/>
    <property type="match status" value="1"/>
</dbReference>
<dbReference type="AlphaFoldDB" id="A0A7W6W9Q3"/>
<gene>
    <name evidence="12" type="ORF">GGD89_001778</name>
</gene>
<dbReference type="SUPFAM" id="SSF52172">
    <property type="entry name" value="CheY-like"/>
    <property type="match status" value="1"/>
</dbReference>
<evidence type="ECO:0000259" key="10">
    <source>
        <dbReference type="PROSITE" id="PS50112"/>
    </source>
</evidence>
<dbReference type="InterPro" id="IPR003594">
    <property type="entry name" value="HATPase_dom"/>
</dbReference>
<feature type="domain" description="PAS" evidence="10">
    <location>
        <begin position="285"/>
        <end position="355"/>
    </location>
</feature>
<dbReference type="CDD" id="cd00082">
    <property type="entry name" value="HisKA"/>
    <property type="match status" value="1"/>
</dbReference>
<dbReference type="InterPro" id="IPR001789">
    <property type="entry name" value="Sig_transdc_resp-reg_receiver"/>
</dbReference>
<feature type="domain" description="PAC" evidence="11">
    <location>
        <begin position="359"/>
        <end position="411"/>
    </location>
</feature>
<dbReference type="CDD" id="cd00130">
    <property type="entry name" value="PAS"/>
    <property type="match status" value="3"/>
</dbReference>
<dbReference type="Pfam" id="PF08448">
    <property type="entry name" value="PAS_4"/>
    <property type="match status" value="1"/>
</dbReference>
<dbReference type="Pfam" id="PF00989">
    <property type="entry name" value="PAS"/>
    <property type="match status" value="2"/>
</dbReference>
<dbReference type="InterPro" id="IPR013767">
    <property type="entry name" value="PAS_fold"/>
</dbReference>
<dbReference type="GO" id="GO:0005886">
    <property type="term" value="C:plasma membrane"/>
    <property type="evidence" value="ECO:0007669"/>
    <property type="project" value="TreeGrafter"/>
</dbReference>
<comment type="catalytic activity">
    <reaction evidence="1">
        <text>ATP + protein L-histidine = ADP + protein N-phospho-L-histidine.</text>
        <dbReference type="EC" id="2.7.13.3"/>
    </reaction>
</comment>
<dbReference type="PANTHER" id="PTHR43047:SF9">
    <property type="entry name" value="HISTIDINE KINASE"/>
    <property type="match status" value="1"/>
</dbReference>
<feature type="modified residue" description="4-aspartylphosphate" evidence="6">
    <location>
        <position position="728"/>
    </location>
</feature>
<evidence type="ECO:0000259" key="11">
    <source>
        <dbReference type="PROSITE" id="PS50113"/>
    </source>
</evidence>
<evidence type="ECO:0000256" key="1">
    <source>
        <dbReference type="ARBA" id="ARBA00000085"/>
    </source>
</evidence>
<dbReference type="InterPro" id="IPR036890">
    <property type="entry name" value="HATPase_C_sf"/>
</dbReference>
<evidence type="ECO:0000313" key="13">
    <source>
        <dbReference type="Proteomes" id="UP000554286"/>
    </source>
</evidence>
<dbReference type="Gene3D" id="3.40.50.2300">
    <property type="match status" value="1"/>
</dbReference>
<evidence type="ECO:0000256" key="4">
    <source>
        <dbReference type="ARBA" id="ARBA00022679"/>
    </source>
</evidence>
<keyword evidence="3 6" id="KW-0597">Phosphoprotein</keyword>
<evidence type="ECO:0000259" key="9">
    <source>
        <dbReference type="PROSITE" id="PS50110"/>
    </source>
</evidence>
<dbReference type="GO" id="GO:0006355">
    <property type="term" value="P:regulation of DNA-templated transcription"/>
    <property type="evidence" value="ECO:0007669"/>
    <property type="project" value="InterPro"/>
</dbReference>
<dbReference type="Gene3D" id="3.30.450.20">
    <property type="entry name" value="PAS domain"/>
    <property type="match status" value="3"/>
</dbReference>
<dbReference type="EC" id="2.7.13.3" evidence="2"/>
<keyword evidence="5" id="KW-0418">Kinase</keyword>
<dbReference type="InterPro" id="IPR013656">
    <property type="entry name" value="PAS_4"/>
</dbReference>
<evidence type="ECO:0000256" key="5">
    <source>
        <dbReference type="ARBA" id="ARBA00022777"/>
    </source>
</evidence>
<comment type="caution">
    <text evidence="12">The sequence shown here is derived from an EMBL/GenBank/DDBJ whole genome shotgun (WGS) entry which is preliminary data.</text>
</comment>
<proteinExistence type="predicted"/>
<feature type="domain" description="Response regulatory" evidence="9">
    <location>
        <begin position="676"/>
        <end position="794"/>
    </location>
</feature>
<dbReference type="InterPro" id="IPR005467">
    <property type="entry name" value="His_kinase_dom"/>
</dbReference>
<dbReference type="PROSITE" id="PS50109">
    <property type="entry name" value="HIS_KIN"/>
    <property type="match status" value="1"/>
</dbReference>